<protein>
    <recommendedName>
        <fullName evidence="4">protein-L-isoaspartate(D-aspartate) O-methyltransferase</fullName>
        <ecNumber evidence="4">2.1.1.77</ecNumber>
    </recommendedName>
</protein>
<dbReference type="InterPro" id="IPR029063">
    <property type="entry name" value="SAM-dependent_MTases_sf"/>
</dbReference>
<dbReference type="AlphaFoldDB" id="A0A250XDR5"/>
<evidence type="ECO:0000256" key="6">
    <source>
        <dbReference type="ARBA" id="ARBA00022603"/>
    </source>
</evidence>
<dbReference type="InterPro" id="IPR011333">
    <property type="entry name" value="SKP1/BTB/POZ_sf"/>
</dbReference>
<dbReference type="GO" id="GO:0032259">
    <property type="term" value="P:methylation"/>
    <property type="evidence" value="ECO:0007669"/>
    <property type="project" value="UniProtKB-KW"/>
</dbReference>
<feature type="region of interest" description="Disordered" evidence="9">
    <location>
        <begin position="625"/>
        <end position="658"/>
    </location>
</feature>
<evidence type="ECO:0000256" key="3">
    <source>
        <dbReference type="ARBA" id="ARBA00005369"/>
    </source>
</evidence>
<evidence type="ECO:0000256" key="2">
    <source>
        <dbReference type="ARBA" id="ARBA00004906"/>
    </source>
</evidence>
<evidence type="ECO:0000313" key="12">
    <source>
        <dbReference type="Proteomes" id="UP000232323"/>
    </source>
</evidence>
<evidence type="ECO:0000259" key="10">
    <source>
        <dbReference type="PROSITE" id="PS50097"/>
    </source>
</evidence>
<keyword evidence="12" id="KW-1185">Reference proteome</keyword>
<keyword evidence="8" id="KW-0949">S-adenosyl-L-methionine</keyword>
<comment type="pathway">
    <text evidence="2">Protein modification; protein ubiquitination.</text>
</comment>
<dbReference type="PROSITE" id="PS50097">
    <property type="entry name" value="BTB"/>
    <property type="match status" value="1"/>
</dbReference>
<dbReference type="PANTHER" id="PTHR11579">
    <property type="entry name" value="PROTEIN-L-ISOASPARTATE O-METHYLTRANSFERASE"/>
    <property type="match status" value="1"/>
</dbReference>
<keyword evidence="7" id="KW-0808">Transferase</keyword>
<dbReference type="InterPro" id="IPR000210">
    <property type="entry name" value="BTB/POZ_dom"/>
</dbReference>
<sequence>MEQEEAAIGDEANRASRFRQYIVRQMQGNAFFFRRGRVDAVNGNEELLNSLRTSGALSSSTVLKAMQVCQRAFFIPPDYQNQAYVDAPMRITELGFNISAPHIHALALDKLDVKHGDKFLDVGSGTGLVATCAAYLVGQGGCVLSVDIRPAAIALCEQSLRQVKAASSEFESASGCLTFELRDIFVPRQEDVEAYDKMYIGAACPQDRLAPLLRDMVITYYLEHAVLDKYINDGKFLDVGSGTGLVATCAAYLVGQGGCVLSVDIRPAAIALCEQSLRQVKAASSEFESASGCLTFELRDIFVPRQEDVEAYDKMYIGAACPQDRLAPLLRMLRPGGLMVVPVSTELLLIHKRKDGSVKKTRISSVSFSELEVPSDSEVLAALLRADKEAAGKVLLPASTLTQDVEKAVAESADEHPANTRETMFGAVSSKPVCLSGGAASASSSSWDIGKQKSLSNGLRQLTPHDHTQLLPSACKGLGIGGLRYEGPLELSSGDLNVSQASDLSDPASRPSWRSKIGCRHLYKDLMLDLDPAETLPLLPDSTPLSDNHLCGEGLHFFVQDIDYLGFSDEEEEEQSEEDSDDEMMSDEMQGEGSVRPQDYSEEDAAGVVLMCSMSVKDRSGKCGGGFLDGGDLKRRKSANPIEGPRHQSPDQQLSTGISSLFPSHQLQAPSQGPHLQQPYLSSPAALNLGKIDCVLVVENIGDDDSNNRPPQNLVPAHKKLLGVRCDLFRALFASGMRDASSQVLRVPEDFDLEAVKTLVNWVYTDELVHERGRGIEELIQVLHVACYYGCNRLIALCEQGLVQHLHSCDAQLTLPPHASSSSQAEVERTPSPSSLSGSSTHNQLCTSGSSSPPPPPPCSTAPAAPTMNTLFAAITTSAIVSTSGSHPSASLSVSTASGSHPSAPLSVSTSGSHPSAPLSQVSQGHGGLPKTVKQQGLLHAENDGSSDSESDDE</sequence>
<comment type="caution">
    <text evidence="11">The sequence shown here is derived from an EMBL/GenBank/DDBJ whole genome shotgun (WGS) entry which is preliminary data.</text>
</comment>
<dbReference type="PANTHER" id="PTHR11579:SF0">
    <property type="entry name" value="PROTEIN-L-ISOASPARTATE(D-ASPARTATE) O-METHYLTRANSFERASE"/>
    <property type="match status" value="1"/>
</dbReference>
<evidence type="ECO:0000256" key="9">
    <source>
        <dbReference type="SAM" id="MobiDB-lite"/>
    </source>
</evidence>
<dbReference type="STRING" id="1157962.A0A250XDR5"/>
<feature type="compositionally biased region" description="Acidic residues" evidence="9">
    <location>
        <begin position="945"/>
        <end position="954"/>
    </location>
</feature>
<dbReference type="CDD" id="cd18186">
    <property type="entry name" value="BTB_POZ_ZBTB_KLHL-like"/>
    <property type="match status" value="1"/>
</dbReference>
<feature type="compositionally biased region" description="Low complexity" evidence="9">
    <location>
        <begin position="831"/>
        <end position="840"/>
    </location>
</feature>
<evidence type="ECO:0000313" key="11">
    <source>
        <dbReference type="EMBL" id="GAX81059.1"/>
    </source>
</evidence>
<dbReference type="SUPFAM" id="SSF53335">
    <property type="entry name" value="S-adenosyl-L-methionine-dependent methyltransferases"/>
    <property type="match status" value="2"/>
</dbReference>
<dbReference type="Pfam" id="PF00651">
    <property type="entry name" value="BTB"/>
    <property type="match status" value="1"/>
</dbReference>
<dbReference type="InterPro" id="IPR000682">
    <property type="entry name" value="PCMT"/>
</dbReference>
<name>A0A250XDR5_9CHLO</name>
<dbReference type="GO" id="GO:0005737">
    <property type="term" value="C:cytoplasm"/>
    <property type="evidence" value="ECO:0007669"/>
    <property type="project" value="UniProtKB-SubCell"/>
</dbReference>
<comment type="subcellular location">
    <subcellularLocation>
        <location evidence="1">Cytoplasm</location>
    </subcellularLocation>
</comment>
<dbReference type="GO" id="GO:0004719">
    <property type="term" value="F:protein-L-isoaspartate (D-aspartate) O-methyltransferase activity"/>
    <property type="evidence" value="ECO:0007669"/>
    <property type="project" value="UniProtKB-EC"/>
</dbReference>
<feature type="domain" description="BTB" evidence="10">
    <location>
        <begin position="692"/>
        <end position="772"/>
    </location>
</feature>
<dbReference type="OrthoDB" id="73890at2759"/>
<dbReference type="Pfam" id="PF01135">
    <property type="entry name" value="PCMT"/>
    <property type="match status" value="1"/>
</dbReference>
<dbReference type="Gene3D" id="3.40.50.150">
    <property type="entry name" value="Vaccinia Virus protein VP39"/>
    <property type="match status" value="2"/>
</dbReference>
<evidence type="ECO:0000256" key="1">
    <source>
        <dbReference type="ARBA" id="ARBA00004496"/>
    </source>
</evidence>
<accession>A0A250XDR5</accession>
<feature type="region of interest" description="Disordered" evidence="9">
    <location>
        <begin position="569"/>
        <end position="600"/>
    </location>
</feature>
<organism evidence="11 12">
    <name type="scientific">Chlamydomonas eustigma</name>
    <dbReference type="NCBI Taxonomy" id="1157962"/>
    <lineage>
        <taxon>Eukaryota</taxon>
        <taxon>Viridiplantae</taxon>
        <taxon>Chlorophyta</taxon>
        <taxon>core chlorophytes</taxon>
        <taxon>Chlorophyceae</taxon>
        <taxon>CS clade</taxon>
        <taxon>Chlamydomonadales</taxon>
        <taxon>Chlamydomonadaceae</taxon>
        <taxon>Chlamydomonas</taxon>
    </lineage>
</organism>
<dbReference type="EMBL" id="BEGY01000060">
    <property type="protein sequence ID" value="GAX81059.1"/>
    <property type="molecule type" value="Genomic_DNA"/>
</dbReference>
<dbReference type="EC" id="2.1.1.77" evidence="4"/>
<dbReference type="SMART" id="SM00225">
    <property type="entry name" value="BTB"/>
    <property type="match status" value="1"/>
</dbReference>
<dbReference type="Proteomes" id="UP000232323">
    <property type="component" value="Unassembled WGS sequence"/>
</dbReference>
<feature type="region of interest" description="Disordered" evidence="9">
    <location>
        <begin position="883"/>
        <end position="954"/>
    </location>
</feature>
<feature type="compositionally biased region" description="Low complexity" evidence="9">
    <location>
        <begin position="886"/>
        <end position="900"/>
    </location>
</feature>
<evidence type="ECO:0000256" key="7">
    <source>
        <dbReference type="ARBA" id="ARBA00022679"/>
    </source>
</evidence>
<reference evidence="11 12" key="1">
    <citation type="submission" date="2017-08" db="EMBL/GenBank/DDBJ databases">
        <title>Acidophilic green algal genome provides insights into adaptation to an acidic environment.</title>
        <authorList>
            <person name="Hirooka S."/>
            <person name="Hirose Y."/>
            <person name="Kanesaki Y."/>
            <person name="Higuchi S."/>
            <person name="Fujiwara T."/>
            <person name="Onuma R."/>
            <person name="Era A."/>
            <person name="Ohbayashi R."/>
            <person name="Uzuka A."/>
            <person name="Nozaki H."/>
            <person name="Yoshikawa H."/>
            <person name="Miyagishima S.Y."/>
        </authorList>
    </citation>
    <scope>NUCLEOTIDE SEQUENCE [LARGE SCALE GENOMIC DNA]</scope>
    <source>
        <strain evidence="11 12">NIES-2499</strain>
    </source>
</reference>
<keyword evidence="6" id="KW-0489">Methyltransferase</keyword>
<feature type="region of interest" description="Disordered" evidence="9">
    <location>
        <begin position="817"/>
        <end position="864"/>
    </location>
</feature>
<dbReference type="SUPFAM" id="SSF54695">
    <property type="entry name" value="POZ domain"/>
    <property type="match status" value="1"/>
</dbReference>
<keyword evidence="5" id="KW-0963">Cytoplasm</keyword>
<feature type="compositionally biased region" description="Polar residues" evidence="9">
    <location>
        <begin position="906"/>
        <end position="924"/>
    </location>
</feature>
<evidence type="ECO:0000256" key="4">
    <source>
        <dbReference type="ARBA" id="ARBA00011890"/>
    </source>
</evidence>
<comment type="similarity">
    <text evidence="3">Belongs to the methyltransferase superfamily. L-isoaspartyl/D-aspartyl protein methyltransferase family.</text>
</comment>
<evidence type="ECO:0000256" key="5">
    <source>
        <dbReference type="ARBA" id="ARBA00022490"/>
    </source>
</evidence>
<proteinExistence type="inferred from homology"/>
<evidence type="ECO:0000256" key="8">
    <source>
        <dbReference type="ARBA" id="ARBA00022691"/>
    </source>
</evidence>
<feature type="compositionally biased region" description="Acidic residues" evidence="9">
    <location>
        <begin position="569"/>
        <end position="590"/>
    </location>
</feature>
<gene>
    <name evidence="11" type="ORF">CEUSTIGMA_g8494.t1</name>
</gene>
<dbReference type="Gene3D" id="3.30.710.10">
    <property type="entry name" value="Potassium Channel Kv1.1, Chain A"/>
    <property type="match status" value="1"/>
</dbReference>
<dbReference type="CDD" id="cd02440">
    <property type="entry name" value="AdoMet_MTases"/>
    <property type="match status" value="2"/>
</dbReference>